<dbReference type="EMBL" id="DUZY01000005">
    <property type="protein sequence ID" value="DAD41463.1"/>
    <property type="molecule type" value="Genomic_DNA"/>
</dbReference>
<sequence>MGRQPAGFPTLQGWPKLHSGWTKDKGPWTLRLRATGLSSLIVDLSPHRPIKHHITDGIASDRGRALVTGHSSSIELKISFAQSPVHRCSSSSNPWASTVQHHQLCAATHDCRWEPIAFTPPGIHACRRLIPLFSR</sequence>
<evidence type="ECO:0000313" key="2">
    <source>
        <dbReference type="Proteomes" id="UP000607653"/>
    </source>
</evidence>
<dbReference type="Proteomes" id="UP000607653">
    <property type="component" value="Unassembled WGS sequence"/>
</dbReference>
<keyword evidence="2" id="KW-1185">Reference proteome</keyword>
<accession>A0A822ZA70</accession>
<name>A0A822ZA70_NELNU</name>
<organism evidence="1 2">
    <name type="scientific">Nelumbo nucifera</name>
    <name type="common">Sacred lotus</name>
    <dbReference type="NCBI Taxonomy" id="4432"/>
    <lineage>
        <taxon>Eukaryota</taxon>
        <taxon>Viridiplantae</taxon>
        <taxon>Streptophyta</taxon>
        <taxon>Embryophyta</taxon>
        <taxon>Tracheophyta</taxon>
        <taxon>Spermatophyta</taxon>
        <taxon>Magnoliopsida</taxon>
        <taxon>Proteales</taxon>
        <taxon>Nelumbonaceae</taxon>
        <taxon>Nelumbo</taxon>
    </lineage>
</organism>
<evidence type="ECO:0000313" key="1">
    <source>
        <dbReference type="EMBL" id="DAD41463.1"/>
    </source>
</evidence>
<protein>
    <submittedName>
        <fullName evidence="1">Uncharacterized protein</fullName>
    </submittedName>
</protein>
<proteinExistence type="predicted"/>
<comment type="caution">
    <text evidence="1">The sequence shown here is derived from an EMBL/GenBank/DDBJ whole genome shotgun (WGS) entry which is preliminary data.</text>
</comment>
<dbReference type="AlphaFoldDB" id="A0A822ZA70"/>
<reference evidence="1 2" key="1">
    <citation type="journal article" date="2020" name="Mol. Biol. Evol.">
        <title>Distinct Expression and Methylation Patterns for Genes with Different Fates following a Single Whole-Genome Duplication in Flowering Plants.</title>
        <authorList>
            <person name="Shi T."/>
            <person name="Rahmani R.S."/>
            <person name="Gugger P.F."/>
            <person name="Wang M."/>
            <person name="Li H."/>
            <person name="Zhang Y."/>
            <person name="Li Z."/>
            <person name="Wang Q."/>
            <person name="Van de Peer Y."/>
            <person name="Marchal K."/>
            <person name="Chen J."/>
        </authorList>
    </citation>
    <scope>NUCLEOTIDE SEQUENCE [LARGE SCALE GENOMIC DNA]</scope>
    <source>
        <tissue evidence="1">Leaf</tissue>
    </source>
</reference>
<gene>
    <name evidence="1" type="ORF">HUJ06_015786</name>
</gene>